<gene>
    <name evidence="1" type="ORF">BKG84_07090</name>
</gene>
<dbReference type="AlphaFoldDB" id="A0A1S1M0M8"/>
<comment type="caution">
    <text evidence="1">The sequence shown here is derived from an EMBL/GenBank/DDBJ whole genome shotgun (WGS) entry which is preliminary data.</text>
</comment>
<accession>A0A1S1M0M8</accession>
<sequence>MPDITNPLLEELKVPRDVLERLTPQESALLLGLLRKATRAHRKSLDRATDDLLKVLPRILRPAARKILFGR</sequence>
<protein>
    <submittedName>
        <fullName evidence="1">Uncharacterized protein</fullName>
    </submittedName>
</protein>
<evidence type="ECO:0000313" key="2">
    <source>
        <dbReference type="Proteomes" id="UP000179441"/>
    </source>
</evidence>
<name>A0A1S1M0M8_MYCCH</name>
<keyword evidence="2" id="KW-1185">Reference proteome</keyword>
<evidence type="ECO:0000313" key="1">
    <source>
        <dbReference type="EMBL" id="OHU78189.1"/>
    </source>
</evidence>
<dbReference type="Proteomes" id="UP000179441">
    <property type="component" value="Unassembled WGS sequence"/>
</dbReference>
<reference evidence="1 2" key="1">
    <citation type="submission" date="2016-10" db="EMBL/GenBank/DDBJ databases">
        <title>Evaluation of Human, Veterinary and Environmental Mycobacterium chelonae Isolates by Core Genome Phylogenomic Analysis, Targeted Gene Comparison, and Anti-microbial Susceptibility Patterns: A Tale of Mistaken Identities.</title>
        <authorList>
            <person name="Fogelson S.B."/>
            <person name="Camus A.C."/>
            <person name="Lorenz W."/>
            <person name="Vasireddy R."/>
            <person name="Vasireddy S."/>
            <person name="Smith T."/>
            <person name="Brown-Elliott B.A."/>
            <person name="Wallace R.J.Jr."/>
            <person name="Hasan N.A."/>
            <person name="Reischl U."/>
            <person name="Sanchez S."/>
        </authorList>
    </citation>
    <scope>NUCLEOTIDE SEQUENCE [LARGE SCALE GENOMIC DNA]</scope>
    <source>
        <strain evidence="1 2">15518</strain>
    </source>
</reference>
<organism evidence="1 2">
    <name type="scientific">Mycobacteroides chelonae</name>
    <name type="common">Mycobacterium chelonae</name>
    <dbReference type="NCBI Taxonomy" id="1774"/>
    <lineage>
        <taxon>Bacteria</taxon>
        <taxon>Bacillati</taxon>
        <taxon>Actinomycetota</taxon>
        <taxon>Actinomycetes</taxon>
        <taxon>Mycobacteriales</taxon>
        <taxon>Mycobacteriaceae</taxon>
        <taxon>Mycobacteroides</taxon>
    </lineage>
</organism>
<dbReference type="EMBL" id="MLIS01000001">
    <property type="protein sequence ID" value="OHU78189.1"/>
    <property type="molecule type" value="Genomic_DNA"/>
</dbReference>
<proteinExistence type="predicted"/>
<dbReference type="RefSeq" id="WP_070951488.1">
    <property type="nucleotide sequence ID" value="NZ_CP050145.1"/>
</dbReference>